<name>A0A1E5SIB3_9FLAO</name>
<dbReference type="GO" id="GO:0005509">
    <property type="term" value="F:calcium ion binding"/>
    <property type="evidence" value="ECO:0007669"/>
    <property type="project" value="InterPro"/>
</dbReference>
<evidence type="ECO:0000313" key="3">
    <source>
        <dbReference type="Proteomes" id="UP000095713"/>
    </source>
</evidence>
<dbReference type="OrthoDB" id="9765926at2"/>
<comment type="caution">
    <text evidence="2">The sequence shown here is derived from an EMBL/GenBank/DDBJ whole genome shotgun (WGS) entry which is preliminary data.</text>
</comment>
<accession>A0A1E5SIB3</accession>
<dbReference type="RefSeq" id="WP_069831536.1">
    <property type="nucleotide sequence ID" value="NZ_MDJD01000054.1"/>
</dbReference>
<dbReference type="SUPFAM" id="SSF103647">
    <property type="entry name" value="TSP type-3 repeat"/>
    <property type="match status" value="1"/>
</dbReference>
<proteinExistence type="predicted"/>
<dbReference type="Pfam" id="PF13585">
    <property type="entry name" value="CHU_C"/>
    <property type="match status" value="1"/>
</dbReference>
<dbReference type="Proteomes" id="UP000095713">
    <property type="component" value="Unassembled WGS sequence"/>
</dbReference>
<organism evidence="2 3">
    <name type="scientific">Flavivirga aquatica</name>
    <dbReference type="NCBI Taxonomy" id="1849968"/>
    <lineage>
        <taxon>Bacteria</taxon>
        <taxon>Pseudomonadati</taxon>
        <taxon>Bacteroidota</taxon>
        <taxon>Flavobacteriia</taxon>
        <taxon>Flavobacteriales</taxon>
        <taxon>Flavobacteriaceae</taxon>
        <taxon>Flavivirga</taxon>
    </lineage>
</organism>
<sequence>MKKIHSKGLFILLFVLLSYKGFSQLSTRHYIPPITDSDSGTNKIADQHMYISTPSDEDVFYEVYAANDLTIPFSSGVVSKAASVTVNLGTGYGQFVVRKQETSIVSKKGFIVNATSPVYVSIRFNSERTRGPGRRTPQQAGALVSKGKNALGKTFRVGAFTFARVRVSTLPVYLNFFSIMATEDNTSISFPGIAEPLNGNAGNNFWGDDSENILINAHNNDYIGKQLNKGESIIIALSQRNALIGQEITSDKDIVVNCGSILGSFISGGLDYGIDQIADTSKPTRPTTNEVEYIFVRGDGDDDHEKVLLVEHTPGTTYSINGGPSIDLNGFGGPRGTGIIQGDQYTNGYMHVVASAPIFAYQGVGRGGNDGNKGLFFVPPLNCSAIGNVESIANIDQIGSLDFSGSINIVTKNDATVSMTSSLFVGDIPLGTPTPVTGTDYVIYKVTDPLPNSTAPRNLIGDISIFSDRELYCSYSNYNSVATSGSFYSGFAAEPTISLNPTAALLGNCVNNVSINIPNAAIFDRFEWFVDTGSGFNQITVTDDTNPEYIPIEAGIYRVIGIIDCSTTRLSSRDFPISICPEDTDGDSVPNSIDIDLDNDGILNCDESNGNREIDLTAITTNIIPEGNGTPSISPSVNGNFTSTVPATNFGTETSVTYAMDFASPINLLLEYDISGSPLTVNQEFVIEVEDTKTLTLLNPDNQILVDTDFDGIFEPNVTLYHGFKIRFRINPLALPITNPTFTLSAYYVDQFTYKHINNSKTNDNQSSFKITEPCSPRDSDGDNVEDASDLDSDNDGIPDIIESLAPNNLTLSGVDANLDGLDDIFTRGTALVDSDNDLVFNFLDLDSDNDGIFDVEESGSGLPDTNFDGIIDDISTKIGANGWDDNAETTPDSGILNGDIRNTDTNTLFDYMVLDSDGDGCNDVTEAGFSDADNDGLLGDIAVTVDTNGLVNNATDGYNKDINNDSYIVATALTVTTQPEDTAVSEEYDTSISVETNSDIIQWQVSTDAGVTWNDITDDTTYDGSQSDTLNITAAPEDFDGYKYRAVLNITGNNCENAITDEILLTVTPTGVVVVTGFSPNNDGINDTYSIDNLKTQFPNFEIEIFNRWGRSVYKGNVNTPDWNGKKDNNGELVPVGVYFYVVNFNTDERSPEKGEIYVSR</sequence>
<feature type="compositionally biased region" description="Acidic residues" evidence="1">
    <location>
        <begin position="782"/>
        <end position="797"/>
    </location>
</feature>
<dbReference type="STRING" id="1849968.A8C32_06605"/>
<gene>
    <name evidence="2" type="ORF">A8C32_06605</name>
</gene>
<dbReference type="EMBL" id="MDJD01000054">
    <property type="protein sequence ID" value="OEJ98853.1"/>
    <property type="molecule type" value="Genomic_DNA"/>
</dbReference>
<dbReference type="AlphaFoldDB" id="A0A1E5SIB3"/>
<feature type="region of interest" description="Disordered" evidence="1">
    <location>
        <begin position="763"/>
        <end position="798"/>
    </location>
</feature>
<keyword evidence="3" id="KW-1185">Reference proteome</keyword>
<dbReference type="NCBIfam" id="TIGR04131">
    <property type="entry name" value="Bac_Flav_CTERM"/>
    <property type="match status" value="1"/>
</dbReference>
<evidence type="ECO:0000313" key="2">
    <source>
        <dbReference type="EMBL" id="OEJ98853.1"/>
    </source>
</evidence>
<evidence type="ECO:0000256" key="1">
    <source>
        <dbReference type="SAM" id="MobiDB-lite"/>
    </source>
</evidence>
<reference evidence="2 3" key="1">
    <citation type="submission" date="2016-05" db="EMBL/GenBank/DDBJ databases">
        <title>Draft Genome Sequence of Algibacter sp. Strain SK-16 Isolated from the Surface Water of Aburatsubo Inlet.</title>
        <authorList>
            <person name="Wong S.-K."/>
            <person name="Yoshizawa S."/>
            <person name="Nakajima Y."/>
            <person name="Ogura Y."/>
            <person name="Tetsuya H."/>
            <person name="Hamasaki K."/>
        </authorList>
    </citation>
    <scope>NUCLEOTIDE SEQUENCE [LARGE SCALE GENOMIC DNA]</scope>
    <source>
        <strain evidence="2 3">SK-16</strain>
    </source>
</reference>
<dbReference type="InterPro" id="IPR026341">
    <property type="entry name" value="T9SS_type_B"/>
</dbReference>
<protein>
    <recommendedName>
        <fullName evidence="4">IgGFc-binding protein N-terminal domain-containing protein</fullName>
    </recommendedName>
</protein>
<dbReference type="InterPro" id="IPR028974">
    <property type="entry name" value="TSP_type-3_rpt"/>
</dbReference>
<evidence type="ECO:0008006" key="4">
    <source>
        <dbReference type="Google" id="ProtNLM"/>
    </source>
</evidence>